<evidence type="ECO:0000313" key="1">
    <source>
        <dbReference type="EMBL" id="CDO78212.1"/>
    </source>
</evidence>
<dbReference type="EMBL" id="CCBP010000732">
    <property type="protein sequence ID" value="CDO78212.1"/>
    <property type="molecule type" value="Genomic_DNA"/>
</dbReference>
<sequence>MDETPRSWFPPTRANVNYYAPAHKQHAAFWYEDGTVILVAQDVGFCVHAHRLGRDSPVFRKLFAELANPTRVGQRGRLCMPFALYIPWSQEPDIPFSVLSALMRLGRAYEMTTLVHEAAEYLRVAFTNDFDVWLEGRERWLAGLALRLRAR</sequence>
<protein>
    <recommendedName>
        <fullName evidence="3">BTB domain-containing protein</fullName>
    </recommendedName>
</protein>
<proteinExistence type="predicted"/>
<accession>A0A060SUJ1</accession>
<dbReference type="STRING" id="5643.A0A060SUJ1"/>
<evidence type="ECO:0000313" key="2">
    <source>
        <dbReference type="Proteomes" id="UP000029665"/>
    </source>
</evidence>
<organism evidence="1 2">
    <name type="scientific">Pycnoporus cinnabarinus</name>
    <name type="common">Cinnabar-red polypore</name>
    <name type="synonym">Trametes cinnabarina</name>
    <dbReference type="NCBI Taxonomy" id="5643"/>
    <lineage>
        <taxon>Eukaryota</taxon>
        <taxon>Fungi</taxon>
        <taxon>Dikarya</taxon>
        <taxon>Basidiomycota</taxon>
        <taxon>Agaricomycotina</taxon>
        <taxon>Agaricomycetes</taxon>
        <taxon>Polyporales</taxon>
        <taxon>Polyporaceae</taxon>
        <taxon>Trametes</taxon>
    </lineage>
</organism>
<keyword evidence="2" id="KW-1185">Reference proteome</keyword>
<name>A0A060SUJ1_PYCCI</name>
<reference evidence="1" key="1">
    <citation type="submission" date="2014-01" db="EMBL/GenBank/DDBJ databases">
        <title>The genome of the white-rot fungus Pycnoporus cinnabarinus: a basidiomycete model with a versatile arsenal for lignocellulosic biomass breakdown.</title>
        <authorList>
            <person name="Levasseur A."/>
            <person name="Lomascolo A."/>
            <person name="Ruiz-Duenas F.J."/>
            <person name="Uzan E."/>
            <person name="Piumi F."/>
            <person name="Kues U."/>
            <person name="Ram A.F.J."/>
            <person name="Murat C."/>
            <person name="Haon M."/>
            <person name="Benoit I."/>
            <person name="Arfi Y."/>
            <person name="Chevret D."/>
            <person name="Drula E."/>
            <person name="Kwon M.J."/>
            <person name="Gouret P."/>
            <person name="Lesage-Meessen L."/>
            <person name="Lombard V."/>
            <person name="Mariette J."/>
            <person name="Noirot C."/>
            <person name="Park J."/>
            <person name="Patyshakuliyeva A."/>
            <person name="Wieneger R.A.B."/>
            <person name="Wosten H.A.B."/>
            <person name="Martin F."/>
            <person name="Coutinho P.M."/>
            <person name="de Vries R."/>
            <person name="Martinez A.T."/>
            <person name="Klopp C."/>
            <person name="Pontarotti P."/>
            <person name="Henrissat B."/>
            <person name="Record E."/>
        </authorList>
    </citation>
    <scope>NUCLEOTIDE SEQUENCE [LARGE SCALE GENOMIC DNA]</scope>
    <source>
        <strain evidence="1">BRFM137</strain>
    </source>
</reference>
<comment type="caution">
    <text evidence="1">The sequence shown here is derived from an EMBL/GenBank/DDBJ whole genome shotgun (WGS) entry which is preliminary data.</text>
</comment>
<dbReference type="Proteomes" id="UP000029665">
    <property type="component" value="Unassembled WGS sequence"/>
</dbReference>
<evidence type="ECO:0008006" key="3">
    <source>
        <dbReference type="Google" id="ProtNLM"/>
    </source>
</evidence>
<gene>
    <name evidence="1" type="ORF">BN946_scf184701.g10</name>
</gene>
<dbReference type="HOGENOM" id="CLU_1732412_0_0_1"/>
<dbReference type="AlphaFoldDB" id="A0A060SUJ1"/>
<dbReference type="OrthoDB" id="2750681at2759"/>